<dbReference type="EMBL" id="CP144089">
    <property type="protein sequence ID" value="WWD03391.1"/>
    <property type="molecule type" value="Genomic_DNA"/>
</dbReference>
<keyword evidence="3 6" id="KW-1133">Transmembrane helix</keyword>
<dbReference type="Pfam" id="PF03595">
    <property type="entry name" value="SLAC1"/>
    <property type="match status" value="1"/>
</dbReference>
<dbReference type="InterPro" id="IPR038665">
    <property type="entry name" value="Voltage-dep_anion_channel_sf"/>
</dbReference>
<keyword evidence="8" id="KW-1185">Reference proteome</keyword>
<protein>
    <recommendedName>
        <fullName evidence="9">Sulfite efflux pump SSU1</fullName>
    </recommendedName>
</protein>
<keyword evidence="4 6" id="KW-0472">Membrane</keyword>
<feature type="transmembrane region" description="Helical" evidence="6">
    <location>
        <begin position="43"/>
        <end position="66"/>
    </location>
</feature>
<evidence type="ECO:0000256" key="5">
    <source>
        <dbReference type="SAM" id="MobiDB-lite"/>
    </source>
</evidence>
<accession>A0AAX4KAH2</accession>
<feature type="transmembrane region" description="Helical" evidence="6">
    <location>
        <begin position="293"/>
        <end position="321"/>
    </location>
</feature>
<dbReference type="PANTHER" id="PTHR31162">
    <property type="entry name" value="MALIC ACID TRANSPORT PROTEIN-RELATED"/>
    <property type="match status" value="1"/>
</dbReference>
<dbReference type="GO" id="GO:0016020">
    <property type="term" value="C:membrane"/>
    <property type="evidence" value="ECO:0007669"/>
    <property type="project" value="UniProtKB-SubCell"/>
</dbReference>
<dbReference type="AlphaFoldDB" id="A0AAX4KAH2"/>
<dbReference type="InterPro" id="IPR004695">
    <property type="entry name" value="SLAC1/Mae1/Ssu1/TehA"/>
</dbReference>
<evidence type="ECO:0000256" key="3">
    <source>
        <dbReference type="ARBA" id="ARBA00022989"/>
    </source>
</evidence>
<feature type="region of interest" description="Disordered" evidence="5">
    <location>
        <begin position="1"/>
        <end position="26"/>
    </location>
</feature>
<dbReference type="Proteomes" id="UP001358614">
    <property type="component" value="Chromosome 1"/>
</dbReference>
<evidence type="ECO:0000256" key="1">
    <source>
        <dbReference type="ARBA" id="ARBA00004141"/>
    </source>
</evidence>
<proteinExistence type="predicted"/>
<dbReference type="KEGG" id="ker:91100247"/>
<evidence type="ECO:0000256" key="4">
    <source>
        <dbReference type="ARBA" id="ARBA00023136"/>
    </source>
</evidence>
<feature type="compositionally biased region" description="Polar residues" evidence="5">
    <location>
        <begin position="16"/>
        <end position="26"/>
    </location>
</feature>
<sequence length="471" mass="52119">MPESSLDPPKDLPPAKSTTSAPYKTTTFKQRSRETEWSKRWGWNLYTTAMGTGAVMVCVHSIPYHFKGQPAIATVFFILDILIFSICTTMTIIRAIKHPLVFRHSFYDQTEAPWLPTFNLTIATILIGMIELGIPKTGPWLIVTLEVLYWIYIFLGACTALILQNTFRLLPRPLHLIGPVECLECFPLMLAGSIGSMLCVEVNKLDSGRALTILLIAIVCQGLGFWMSLIKLSSWMLHHIVLPRAPSKTLPSYMIAAGAPGFTAFALVNIGNASVEIFPATGFLKGQGIDPMLAAQVFAVIGNWFGLLCVGMYVWIVMIFLGWGLLRIVDMIRHGYLGKYELSLWAFSFPLSGAIACWGQWAEFFPSKAFGILNIIGTVFVFLMWLFNSIGTLTLLYNGILPGVPKEFVPSELNTAYDLTEDLTGLDLDEIRNQGPDVERGEGDITFNSRLSTAVNSLNGEAGVTRMRGRG</sequence>
<evidence type="ECO:0000313" key="8">
    <source>
        <dbReference type="Proteomes" id="UP001358614"/>
    </source>
</evidence>
<feature type="transmembrane region" description="Helical" evidence="6">
    <location>
        <begin position="140"/>
        <end position="163"/>
    </location>
</feature>
<evidence type="ECO:0000313" key="7">
    <source>
        <dbReference type="EMBL" id="WWD03391.1"/>
    </source>
</evidence>
<gene>
    <name evidence="7" type="ORF">V865_001443</name>
</gene>
<dbReference type="PANTHER" id="PTHR31162:SF0">
    <property type="entry name" value="MALIC ACID TRANSPORT PROTEIN"/>
    <property type="match status" value="1"/>
</dbReference>
<dbReference type="GO" id="GO:0015140">
    <property type="term" value="F:malate transmembrane transporter activity"/>
    <property type="evidence" value="ECO:0007669"/>
    <property type="project" value="InterPro"/>
</dbReference>
<dbReference type="Gene3D" id="1.50.10.150">
    <property type="entry name" value="Voltage-dependent anion channel"/>
    <property type="match status" value="1"/>
</dbReference>
<name>A0AAX4KAH2_9TREE</name>
<dbReference type="GeneID" id="91100247"/>
<feature type="transmembrane region" description="Helical" evidence="6">
    <location>
        <begin position="367"/>
        <end position="387"/>
    </location>
</feature>
<dbReference type="RefSeq" id="XP_066081358.1">
    <property type="nucleotide sequence ID" value="XM_066225261.1"/>
</dbReference>
<feature type="transmembrane region" description="Helical" evidence="6">
    <location>
        <begin position="250"/>
        <end position="273"/>
    </location>
</feature>
<feature type="transmembrane region" description="Helical" evidence="6">
    <location>
        <begin position="114"/>
        <end position="134"/>
    </location>
</feature>
<reference evidence="7 8" key="1">
    <citation type="submission" date="2024-01" db="EMBL/GenBank/DDBJ databases">
        <title>Comparative genomics of Cryptococcus and Kwoniella reveals pathogenesis evolution and contrasting modes of karyotype evolution via chromosome fusion or intercentromeric recombination.</title>
        <authorList>
            <person name="Coelho M.A."/>
            <person name="David-Palma M."/>
            <person name="Shea T."/>
            <person name="Bowers K."/>
            <person name="McGinley-Smith S."/>
            <person name="Mohammad A.W."/>
            <person name="Gnirke A."/>
            <person name="Yurkov A.M."/>
            <person name="Nowrousian M."/>
            <person name="Sun S."/>
            <person name="Cuomo C.A."/>
            <person name="Heitman J."/>
        </authorList>
    </citation>
    <scope>NUCLEOTIDE SEQUENCE [LARGE SCALE GENOMIC DNA]</scope>
    <source>
        <strain evidence="7 8">PYCC6329</strain>
    </source>
</reference>
<comment type="subcellular location">
    <subcellularLocation>
        <location evidence="1">Membrane</location>
        <topology evidence="1">Multi-pass membrane protein</topology>
    </subcellularLocation>
</comment>
<evidence type="ECO:0000256" key="6">
    <source>
        <dbReference type="SAM" id="Phobius"/>
    </source>
</evidence>
<dbReference type="InterPro" id="IPR030185">
    <property type="entry name" value="Mae1"/>
</dbReference>
<evidence type="ECO:0000256" key="2">
    <source>
        <dbReference type="ARBA" id="ARBA00022692"/>
    </source>
</evidence>
<feature type="transmembrane region" description="Helical" evidence="6">
    <location>
        <begin position="342"/>
        <end position="361"/>
    </location>
</feature>
<keyword evidence="2 6" id="KW-0812">Transmembrane</keyword>
<organism evidence="7 8">
    <name type="scientific">Kwoniella europaea PYCC6329</name>
    <dbReference type="NCBI Taxonomy" id="1423913"/>
    <lineage>
        <taxon>Eukaryota</taxon>
        <taxon>Fungi</taxon>
        <taxon>Dikarya</taxon>
        <taxon>Basidiomycota</taxon>
        <taxon>Agaricomycotina</taxon>
        <taxon>Tremellomycetes</taxon>
        <taxon>Tremellales</taxon>
        <taxon>Cryptococcaceae</taxon>
        <taxon>Kwoniella</taxon>
    </lineage>
</organism>
<feature type="transmembrane region" description="Helical" evidence="6">
    <location>
        <begin position="72"/>
        <end position="93"/>
    </location>
</feature>
<evidence type="ECO:0008006" key="9">
    <source>
        <dbReference type="Google" id="ProtNLM"/>
    </source>
</evidence>
<feature type="transmembrane region" description="Helical" evidence="6">
    <location>
        <begin position="210"/>
        <end position="229"/>
    </location>
</feature>